<organism evidence="4 5">
    <name type="scientific">Diabrotica virgifera virgifera</name>
    <name type="common">western corn rootworm</name>
    <dbReference type="NCBI Taxonomy" id="50390"/>
    <lineage>
        <taxon>Eukaryota</taxon>
        <taxon>Metazoa</taxon>
        <taxon>Ecdysozoa</taxon>
        <taxon>Arthropoda</taxon>
        <taxon>Hexapoda</taxon>
        <taxon>Insecta</taxon>
        <taxon>Pterygota</taxon>
        <taxon>Neoptera</taxon>
        <taxon>Endopterygota</taxon>
        <taxon>Coleoptera</taxon>
        <taxon>Polyphaga</taxon>
        <taxon>Cucujiformia</taxon>
        <taxon>Chrysomeloidea</taxon>
        <taxon>Chrysomelidae</taxon>
        <taxon>Galerucinae</taxon>
        <taxon>Diabroticina</taxon>
        <taxon>Diabroticites</taxon>
        <taxon>Diabrotica</taxon>
    </lineage>
</organism>
<feature type="domain" description="Thioredoxin" evidence="3">
    <location>
        <begin position="147"/>
        <end position="227"/>
    </location>
</feature>
<name>A0ABM5KZT4_DIAVI</name>
<feature type="signal peptide" evidence="2">
    <location>
        <begin position="1"/>
        <end position="23"/>
    </location>
</feature>
<accession>A0ABM5KZT4</accession>
<evidence type="ECO:0000313" key="4">
    <source>
        <dbReference type="EnsemblMetazoa" id="XP_050515700.1"/>
    </source>
</evidence>
<dbReference type="InterPro" id="IPR013766">
    <property type="entry name" value="Thioredoxin_domain"/>
</dbReference>
<dbReference type="PANTHER" id="PTHR14684">
    <property type="entry name" value="THIOREDOXIN DOMAIN-CONTAINING PROTEIN 15"/>
    <property type="match status" value="1"/>
</dbReference>
<proteinExistence type="predicted"/>
<dbReference type="EnsemblMetazoa" id="XM_050659743.1">
    <property type="protein sequence ID" value="XP_050515700.1"/>
    <property type="gene ID" value="LOC126890645"/>
</dbReference>
<dbReference type="InterPro" id="IPR042418">
    <property type="entry name" value="TXNDC15"/>
</dbReference>
<evidence type="ECO:0000259" key="3">
    <source>
        <dbReference type="Pfam" id="PF00085"/>
    </source>
</evidence>
<dbReference type="Proteomes" id="UP001652700">
    <property type="component" value="Unplaced"/>
</dbReference>
<evidence type="ECO:0000313" key="5">
    <source>
        <dbReference type="Proteomes" id="UP001652700"/>
    </source>
</evidence>
<dbReference type="GeneID" id="126890645"/>
<dbReference type="InterPro" id="IPR036249">
    <property type="entry name" value="Thioredoxin-like_sf"/>
</dbReference>
<reference evidence="4" key="1">
    <citation type="submission" date="2025-05" db="UniProtKB">
        <authorList>
            <consortium name="EnsemblMetazoa"/>
        </authorList>
    </citation>
    <scope>IDENTIFICATION</scope>
</reference>
<dbReference type="RefSeq" id="XP_050515700.1">
    <property type="nucleotide sequence ID" value="XM_050659743.1"/>
</dbReference>
<feature type="compositionally biased region" description="Polar residues" evidence="1">
    <location>
        <begin position="44"/>
        <end position="55"/>
    </location>
</feature>
<evidence type="ECO:0000256" key="2">
    <source>
        <dbReference type="SAM" id="SignalP"/>
    </source>
</evidence>
<dbReference type="SUPFAM" id="SSF52833">
    <property type="entry name" value="Thioredoxin-like"/>
    <property type="match status" value="1"/>
</dbReference>
<feature type="chain" id="PRO_5047394089" description="Thioredoxin domain-containing protein" evidence="2">
    <location>
        <begin position="24"/>
        <end position="307"/>
    </location>
</feature>
<keyword evidence="2" id="KW-0732">Signal</keyword>
<evidence type="ECO:0000256" key="1">
    <source>
        <dbReference type="SAM" id="MobiDB-lite"/>
    </source>
</evidence>
<dbReference type="Pfam" id="PF00085">
    <property type="entry name" value="Thioredoxin"/>
    <property type="match status" value="1"/>
</dbReference>
<feature type="region of interest" description="Disordered" evidence="1">
    <location>
        <begin position="44"/>
        <end position="72"/>
    </location>
</feature>
<dbReference type="Gene3D" id="3.40.30.10">
    <property type="entry name" value="Glutaredoxin"/>
    <property type="match status" value="1"/>
</dbReference>
<dbReference type="PANTHER" id="PTHR14684:SF2">
    <property type="entry name" value="THIOREDOXIN DOMAIN-CONTAINING PROTEIN 15"/>
    <property type="match status" value="1"/>
</dbReference>
<sequence length="307" mass="34405">MNGLKIFLSLFLLIGVLIGKIHNEQILDNLETTEQPQAIDETLNNVEATTDIPTTDNKEVSEVPEPVTDNGDVSEESLAVKEELTNEFPVQNSTANSTEVVNKTQRFVQCLPAMGDIEVQLTNDTELIKLLQPDPKVTSRDAPAMCVAVLFYSKYCPFSTLAAPHFNALPRVFPDIKMVAINAMMYHLFNTQNGIVGVPSLLLFHNGRSVGKFNHSEYTLEKFSQFILKHTGISPVESVAVTSSDFAGPVVNVPARDYDLFLILSWLFILLCGGYSFTKSSWWKWIIETVQSNWRESEVHAQHEHME</sequence>
<keyword evidence="5" id="KW-1185">Reference proteome</keyword>
<protein>
    <recommendedName>
        <fullName evidence="3">Thioredoxin domain-containing protein</fullName>
    </recommendedName>
</protein>